<gene>
    <name evidence="2" type="ORF">M9R61_10820</name>
</gene>
<dbReference type="PANTHER" id="PTHR30354">
    <property type="entry name" value="GNT FAMILY GLUCONATE TRANSPORTER"/>
    <property type="match status" value="1"/>
</dbReference>
<keyword evidence="1" id="KW-0472">Membrane</keyword>
<proteinExistence type="predicted"/>
<keyword evidence="1" id="KW-1133">Transmembrane helix</keyword>
<feature type="transmembrane region" description="Helical" evidence="1">
    <location>
        <begin position="256"/>
        <end position="276"/>
    </location>
</feature>
<feature type="transmembrane region" description="Helical" evidence="1">
    <location>
        <begin position="178"/>
        <end position="200"/>
    </location>
</feature>
<dbReference type="AlphaFoldDB" id="A0A9X3L9V2"/>
<dbReference type="GO" id="GO:0015128">
    <property type="term" value="F:gluconate transmembrane transporter activity"/>
    <property type="evidence" value="ECO:0007669"/>
    <property type="project" value="InterPro"/>
</dbReference>
<comment type="caution">
    <text evidence="2">The sequence shown here is derived from an EMBL/GenBank/DDBJ whole genome shotgun (WGS) entry which is preliminary data.</text>
</comment>
<keyword evidence="3" id="KW-1185">Reference proteome</keyword>
<sequence length="432" mass="46057">MSVFMLLIGLAILIYMTVKGINIIISAVVASTFVALTSGQDIIEAMTGTYMQGFTGYFATYFLLFLLGAIFGKVMAETGAAEAIAEWVMRIIGPKGAVMAVVLACAIMTYGGVSLFVVGFAVYPLAVSLFRNADLPRRFIPAALVFGSVTFTMFLPGSPEIQNIMPTEFFGTTPYSGFWIGMIASLFNFALGTFFLHLLIRKAVNRGEKFEKYDSDIETNEENKKKLPNIFLALLPVVIVVAGMVTYSQIFEANTAAILALLGAIVIACLTMFKFINGFWDVLGKGSNDAIVAICNTSAVIAFGKVAALTTGFTQIVETVLEIPGPPLLSMAICINLIAGLTGSASGGLGISLPILSPIYLNMGIDPGALHRVSVMSSDGLASLPHNGYIVTTIRNISHETFKRAYPAVALMAVVLTMCATALAVVLFTIFT</sequence>
<reference evidence="2" key="1">
    <citation type="submission" date="2022-05" db="EMBL/GenBank/DDBJ databases">
        <authorList>
            <person name="Colautti A."/>
            <person name="Iacumin L."/>
        </authorList>
    </citation>
    <scope>NUCLEOTIDE SEQUENCE</scope>
    <source>
        <strain evidence="2">DSM 30747</strain>
    </source>
</reference>
<feature type="transmembrane region" description="Helical" evidence="1">
    <location>
        <begin position="139"/>
        <end position="158"/>
    </location>
</feature>
<feature type="transmembrane region" description="Helical" evidence="1">
    <location>
        <begin position="405"/>
        <end position="431"/>
    </location>
</feature>
<protein>
    <submittedName>
        <fullName evidence="2">GntP family permease</fullName>
    </submittedName>
</protein>
<dbReference type="EMBL" id="JAMKBI010000007">
    <property type="protein sequence ID" value="MCZ8533802.1"/>
    <property type="molecule type" value="Genomic_DNA"/>
</dbReference>
<feature type="transmembrane region" description="Helical" evidence="1">
    <location>
        <begin position="6"/>
        <end position="36"/>
    </location>
</feature>
<organism evidence="2 3">
    <name type="scientific">Psychrobacillus psychrodurans</name>
    <dbReference type="NCBI Taxonomy" id="126157"/>
    <lineage>
        <taxon>Bacteria</taxon>
        <taxon>Bacillati</taxon>
        <taxon>Bacillota</taxon>
        <taxon>Bacilli</taxon>
        <taxon>Bacillales</taxon>
        <taxon>Bacillaceae</taxon>
        <taxon>Psychrobacillus</taxon>
    </lineage>
</organism>
<dbReference type="InterPro" id="IPR003474">
    <property type="entry name" value="Glcn_transporter"/>
</dbReference>
<evidence type="ECO:0000313" key="2">
    <source>
        <dbReference type="EMBL" id="MCZ8533802.1"/>
    </source>
</evidence>
<evidence type="ECO:0000256" key="1">
    <source>
        <dbReference type="SAM" id="Phobius"/>
    </source>
</evidence>
<feature type="transmembrane region" description="Helical" evidence="1">
    <location>
        <begin position="328"/>
        <end position="353"/>
    </location>
</feature>
<keyword evidence="1" id="KW-0812">Transmembrane</keyword>
<feature type="transmembrane region" description="Helical" evidence="1">
    <location>
        <begin position="288"/>
        <end position="308"/>
    </location>
</feature>
<name>A0A9X3L9V2_9BACI</name>
<feature type="transmembrane region" description="Helical" evidence="1">
    <location>
        <begin position="96"/>
        <end position="127"/>
    </location>
</feature>
<dbReference type="Proteomes" id="UP001152172">
    <property type="component" value="Unassembled WGS sequence"/>
</dbReference>
<accession>A0A9X3L9V2</accession>
<dbReference type="GO" id="GO:0005886">
    <property type="term" value="C:plasma membrane"/>
    <property type="evidence" value="ECO:0007669"/>
    <property type="project" value="TreeGrafter"/>
</dbReference>
<dbReference type="PANTHER" id="PTHR30354:SF7">
    <property type="entry name" value="BLL7963 PROTEIN"/>
    <property type="match status" value="1"/>
</dbReference>
<dbReference type="Pfam" id="PF02447">
    <property type="entry name" value="GntP_permease"/>
    <property type="match status" value="1"/>
</dbReference>
<feature type="transmembrane region" description="Helical" evidence="1">
    <location>
        <begin position="57"/>
        <end position="76"/>
    </location>
</feature>
<dbReference type="RefSeq" id="WP_269922080.1">
    <property type="nucleotide sequence ID" value="NZ_JAMKBI010000007.1"/>
</dbReference>
<feature type="transmembrane region" description="Helical" evidence="1">
    <location>
        <begin position="230"/>
        <end position="250"/>
    </location>
</feature>
<evidence type="ECO:0000313" key="3">
    <source>
        <dbReference type="Proteomes" id="UP001152172"/>
    </source>
</evidence>